<sequence length="124" mass="13137">MERINPICAETIMPYRGKPVCAVLQDGTHVYGYVAGLEGDQLLLCEELPASGFLSSKAESKVNKGAKKVKAKNVKGPKSTKKNASASADVSGFGFYPYGFAPGVFALSLGLIALLFALPFGFFI</sequence>
<feature type="transmembrane region" description="Helical" evidence="1">
    <location>
        <begin position="100"/>
        <end position="123"/>
    </location>
</feature>
<dbReference type="Proteomes" id="UP001596250">
    <property type="component" value="Unassembled WGS sequence"/>
</dbReference>
<evidence type="ECO:0000256" key="1">
    <source>
        <dbReference type="SAM" id="Phobius"/>
    </source>
</evidence>
<accession>A0ABW1INJ4</accession>
<dbReference type="RefSeq" id="WP_379893974.1">
    <property type="nucleotide sequence ID" value="NZ_CBCSCT010000083.1"/>
</dbReference>
<keyword evidence="1" id="KW-0472">Membrane</keyword>
<evidence type="ECO:0000313" key="2">
    <source>
        <dbReference type="EMBL" id="MFC5986659.1"/>
    </source>
</evidence>
<gene>
    <name evidence="2" type="ORF">ACFPXP_09540</name>
</gene>
<reference evidence="3" key="1">
    <citation type="journal article" date="2019" name="Int. J. Syst. Evol. Microbiol.">
        <title>The Global Catalogue of Microorganisms (GCM) 10K type strain sequencing project: providing services to taxonomists for standard genome sequencing and annotation.</title>
        <authorList>
            <consortium name="The Broad Institute Genomics Platform"/>
            <consortium name="The Broad Institute Genome Sequencing Center for Infectious Disease"/>
            <person name="Wu L."/>
            <person name="Ma J."/>
        </authorList>
    </citation>
    <scope>NUCLEOTIDE SEQUENCE [LARGE SCALE GENOMIC DNA]</scope>
    <source>
        <strain evidence="3">CCM 8749</strain>
    </source>
</reference>
<name>A0ABW1INJ4_9BACL</name>
<protein>
    <submittedName>
        <fullName evidence="2">Uncharacterized protein</fullName>
    </submittedName>
</protein>
<keyword evidence="1" id="KW-0812">Transmembrane</keyword>
<keyword evidence="1" id="KW-1133">Transmembrane helix</keyword>
<keyword evidence="3" id="KW-1185">Reference proteome</keyword>
<dbReference type="EMBL" id="JBHSQV010000125">
    <property type="protein sequence ID" value="MFC5986659.1"/>
    <property type="molecule type" value="Genomic_DNA"/>
</dbReference>
<organism evidence="2 3">
    <name type="scientific">Marinicrinis lubricantis</name>
    <dbReference type="NCBI Taxonomy" id="2086470"/>
    <lineage>
        <taxon>Bacteria</taxon>
        <taxon>Bacillati</taxon>
        <taxon>Bacillota</taxon>
        <taxon>Bacilli</taxon>
        <taxon>Bacillales</taxon>
        <taxon>Paenibacillaceae</taxon>
    </lineage>
</organism>
<evidence type="ECO:0000313" key="3">
    <source>
        <dbReference type="Proteomes" id="UP001596250"/>
    </source>
</evidence>
<proteinExistence type="predicted"/>
<comment type="caution">
    <text evidence="2">The sequence shown here is derived from an EMBL/GenBank/DDBJ whole genome shotgun (WGS) entry which is preliminary data.</text>
</comment>